<dbReference type="RefSeq" id="WP_129351750.1">
    <property type="nucleotide sequence ID" value="NZ_CP012670.1"/>
</dbReference>
<evidence type="ECO:0000313" key="4">
    <source>
        <dbReference type="Proteomes" id="UP000295781"/>
    </source>
</evidence>
<dbReference type="InterPro" id="IPR014717">
    <property type="entry name" value="Transl_elong_EF1B/ribsomal_bS6"/>
</dbReference>
<sequence length="212" mass="23015">MATKPNPAQAGSALDRLPPLAKFGVGALFAALVGILYFVGFYADVDSQIASATQQQQSLQAELTKAQASKAAYQKDLDEKTRREQLSREQKKILPDESETPAFLSAVQGVATVSGVNLTSWSPTEEIPQEFFSKVPMKLTLTGKFHQVAKFFHGVGRLDRIINLEEVQIKNPKVEGSDVQVEVECLATAFRAVRAGETPTSGVRPRRGGGVR</sequence>
<keyword evidence="1" id="KW-0175">Coiled coil</keyword>
<evidence type="ECO:0000313" key="3">
    <source>
        <dbReference type="EMBL" id="AUX25065.1"/>
    </source>
</evidence>
<dbReference type="PANTHER" id="PTHR39555:SF1">
    <property type="entry name" value="TYPE IV PILUS INNER MEMBRANE COMPONENT PILO"/>
    <property type="match status" value="1"/>
</dbReference>
<feature type="transmembrane region" description="Helical" evidence="2">
    <location>
        <begin position="20"/>
        <end position="43"/>
    </location>
</feature>
<dbReference type="Gene3D" id="3.30.70.60">
    <property type="match status" value="1"/>
</dbReference>
<accession>A0A4P2Q6J6</accession>
<dbReference type="OrthoDB" id="5502253at2"/>
<keyword evidence="2" id="KW-0472">Membrane</keyword>
<protein>
    <recommendedName>
        <fullName evidence="5">Pilus assembly protein PilO</fullName>
    </recommendedName>
</protein>
<proteinExistence type="predicted"/>
<reference evidence="3 4" key="1">
    <citation type="submission" date="2015-09" db="EMBL/GenBank/DDBJ databases">
        <title>Sorangium comparison.</title>
        <authorList>
            <person name="Zaburannyi N."/>
            <person name="Bunk B."/>
            <person name="Overmann J."/>
            <person name="Mueller R."/>
        </authorList>
    </citation>
    <scope>NUCLEOTIDE SEQUENCE [LARGE SCALE GENOMIC DNA]</scope>
    <source>
        <strain evidence="3 4">So ceGT47</strain>
    </source>
</reference>
<dbReference type="PANTHER" id="PTHR39555">
    <property type="entry name" value="FIMBRIAL ASSEMBLY PROTEIN PILO-LIKE PROTEIN-RELATED"/>
    <property type="match status" value="1"/>
</dbReference>
<evidence type="ECO:0000256" key="2">
    <source>
        <dbReference type="SAM" id="Phobius"/>
    </source>
</evidence>
<gene>
    <name evidence="3" type="ORF">SOCEGT47_056080</name>
</gene>
<keyword evidence="2" id="KW-0812">Transmembrane</keyword>
<dbReference type="InterPro" id="IPR007445">
    <property type="entry name" value="PilO"/>
</dbReference>
<dbReference type="Proteomes" id="UP000295781">
    <property type="component" value="Chromosome"/>
</dbReference>
<organism evidence="3 4">
    <name type="scientific">Sorangium cellulosum</name>
    <name type="common">Polyangium cellulosum</name>
    <dbReference type="NCBI Taxonomy" id="56"/>
    <lineage>
        <taxon>Bacteria</taxon>
        <taxon>Pseudomonadati</taxon>
        <taxon>Myxococcota</taxon>
        <taxon>Polyangia</taxon>
        <taxon>Polyangiales</taxon>
        <taxon>Polyangiaceae</taxon>
        <taxon>Sorangium</taxon>
    </lineage>
</organism>
<evidence type="ECO:0000256" key="1">
    <source>
        <dbReference type="SAM" id="Coils"/>
    </source>
</evidence>
<dbReference type="Pfam" id="PF04350">
    <property type="entry name" value="PilO"/>
    <property type="match status" value="1"/>
</dbReference>
<feature type="coiled-coil region" evidence="1">
    <location>
        <begin position="42"/>
        <end position="83"/>
    </location>
</feature>
<dbReference type="AlphaFoldDB" id="A0A4P2Q6J6"/>
<dbReference type="GO" id="GO:0043683">
    <property type="term" value="P:type IV pilus assembly"/>
    <property type="evidence" value="ECO:0007669"/>
    <property type="project" value="InterPro"/>
</dbReference>
<name>A0A4P2Q6J6_SORCE</name>
<dbReference type="GO" id="GO:0043107">
    <property type="term" value="P:type IV pilus-dependent motility"/>
    <property type="evidence" value="ECO:0007669"/>
    <property type="project" value="InterPro"/>
</dbReference>
<keyword evidence="2" id="KW-1133">Transmembrane helix</keyword>
<dbReference type="EMBL" id="CP012670">
    <property type="protein sequence ID" value="AUX25065.1"/>
    <property type="molecule type" value="Genomic_DNA"/>
</dbReference>
<evidence type="ECO:0008006" key="5">
    <source>
        <dbReference type="Google" id="ProtNLM"/>
    </source>
</evidence>